<sequence length="926" mass="106818">MIQYLLRFLSAEQDDITEYLTDTDGSFRLPIPFEAIIESLKANLTFKNSSQSFIEVFAKLFDGNENINHRLMAQLLKNRKVFSIVTTNFDTCIEQALGWNNGDSRIVIPYIEPLDTLKDMDITGKLIKLHGCKSRPDYLGITVEQITKTEYWTKTMTVLDKIFCADESRTVLFLGYSCSDLWDVAEYFHNARLLNKRLAHCIYWQHSNIDDVSITANAYQMLDGHACSYFRGDTNLLIRNLYELENLPIQTDAITQRYNDFGNLIPQNPEFVLGKLFEDSSYFDLAIKYFELVLNSNEKSSKDIYIQSISGLGKMYAAKNNFQQAIRILRTNIHSITHSNIQELNPGLLMMVTQYANILVDINDCFTAKKLYEDTIHLIADDSNNALSTPPLAHLYNDLSLVLQKLQDYKSAQEYFEKALNIFRKYAEESPQAYLPNVAMVLCNEAIMLNEMGEFNRAKQLYEEALKIRKKLLKTNPVYLHDLATTLNNYGVAQQSTGDYESAKILINEALDIRRNLAQSNAKVYLPYVASTLLNKAANSKYLQDYTTAEQSCVEAIDIYARFLKADPNSFPLQMAEILINLSGILVSSNRLIEALSYCENAVKLCEKSVHRNRITILPVLVLGYTILTTIYQYMNSFKTSYKIYRKLLRMSNELVKLNRPANIAQHAKILFNYANANYTDKKFKKAQELFEAALKIFEELSVEHPAIYLHNVRTTLKMLSSIDKNDEDHIPRWERVISIDRYFAEKNPQMYLENLALDLRKFADIQMQLGYIYQAEKLYKEALCILDSFDLKASPDYVREIIGILNCLGIVNFKFGEYDEAILLYRKALKYNDVCPDESLEKYYYNIYMTYYNMSISQSEKGSGRQQILCLKKSVSAARRLVNLNETEYTPTLINGLHQLSHACYSSGLYKMGEEYFAEVERLMY</sequence>
<dbReference type="Pfam" id="PF13424">
    <property type="entry name" value="TPR_12"/>
    <property type="match status" value="1"/>
</dbReference>
<organism evidence="4 5">
    <name type="scientific">Sporofaciens musculi</name>
    <dbReference type="NCBI Taxonomy" id="2681861"/>
    <lineage>
        <taxon>Bacteria</taxon>
        <taxon>Bacillati</taxon>
        <taxon>Bacillota</taxon>
        <taxon>Clostridia</taxon>
        <taxon>Lachnospirales</taxon>
        <taxon>Lachnospiraceae</taxon>
        <taxon>Sporofaciens</taxon>
    </lineage>
</organism>
<evidence type="ECO:0000256" key="2">
    <source>
        <dbReference type="ARBA" id="ARBA00022803"/>
    </source>
</evidence>
<dbReference type="Pfam" id="PF13289">
    <property type="entry name" value="SIR2_2"/>
    <property type="match status" value="1"/>
</dbReference>
<feature type="repeat" description="TPR" evidence="3">
    <location>
        <begin position="393"/>
        <end position="426"/>
    </location>
</feature>
<comment type="caution">
    <text evidence="4">The sequence shown here is derived from an EMBL/GenBank/DDBJ whole genome shotgun (WGS) entry which is preliminary data.</text>
</comment>
<evidence type="ECO:0000313" key="4">
    <source>
        <dbReference type="EMBL" id="MXP76923.1"/>
    </source>
</evidence>
<feature type="repeat" description="TPR" evidence="3">
    <location>
        <begin position="803"/>
        <end position="836"/>
    </location>
</feature>
<dbReference type="AlphaFoldDB" id="A0A7X3MI92"/>
<evidence type="ECO:0000313" key="5">
    <source>
        <dbReference type="Proteomes" id="UP000460412"/>
    </source>
</evidence>
<dbReference type="Pfam" id="PF13181">
    <property type="entry name" value="TPR_8"/>
    <property type="match status" value="1"/>
</dbReference>
<dbReference type="RefSeq" id="WP_159751966.1">
    <property type="nucleotide sequence ID" value="NZ_WUQX01000001.1"/>
</dbReference>
<evidence type="ECO:0000256" key="1">
    <source>
        <dbReference type="ARBA" id="ARBA00022737"/>
    </source>
</evidence>
<dbReference type="PANTHER" id="PTHR45641:SF19">
    <property type="entry name" value="NEPHROCYSTIN-3"/>
    <property type="match status" value="1"/>
</dbReference>
<dbReference type="InterPro" id="IPR011990">
    <property type="entry name" value="TPR-like_helical_dom_sf"/>
</dbReference>
<gene>
    <name evidence="4" type="ORF">GN277_16500</name>
</gene>
<accession>A0A7X3MI92</accession>
<dbReference type="SUPFAM" id="SSF52467">
    <property type="entry name" value="DHS-like NAD/FAD-binding domain"/>
    <property type="match status" value="1"/>
</dbReference>
<dbReference type="InterPro" id="IPR029035">
    <property type="entry name" value="DHS-like_NAD/FAD-binding_dom"/>
</dbReference>
<keyword evidence="1" id="KW-0677">Repeat</keyword>
<keyword evidence="5" id="KW-1185">Reference proteome</keyword>
<name>A0A7X3MI92_9FIRM</name>
<dbReference type="InterPro" id="IPR019734">
    <property type="entry name" value="TPR_rpt"/>
</dbReference>
<keyword evidence="2 3" id="KW-0802">TPR repeat</keyword>
<evidence type="ECO:0000256" key="3">
    <source>
        <dbReference type="PROSITE-ProRule" id="PRU00339"/>
    </source>
</evidence>
<proteinExistence type="predicted"/>
<dbReference type="Proteomes" id="UP000460412">
    <property type="component" value="Unassembled WGS sequence"/>
</dbReference>
<dbReference type="EMBL" id="WUQX01000001">
    <property type="protein sequence ID" value="MXP76923.1"/>
    <property type="molecule type" value="Genomic_DNA"/>
</dbReference>
<dbReference type="SMART" id="SM00028">
    <property type="entry name" value="TPR"/>
    <property type="match status" value="9"/>
</dbReference>
<dbReference type="PANTHER" id="PTHR45641">
    <property type="entry name" value="TETRATRICOPEPTIDE REPEAT PROTEIN (AFU_ORTHOLOGUE AFUA_6G03870)"/>
    <property type="match status" value="1"/>
</dbReference>
<dbReference type="PROSITE" id="PS50005">
    <property type="entry name" value="TPR"/>
    <property type="match status" value="2"/>
</dbReference>
<protein>
    <submittedName>
        <fullName evidence="4">Tetratricopeptide repeat protein</fullName>
    </submittedName>
</protein>
<reference evidence="4 5" key="1">
    <citation type="submission" date="2019-12" db="EMBL/GenBank/DDBJ databases">
        <title>Sporaefaciens musculi gen. nov., sp. nov., a novel bacterium isolated from the caecum of an obese mouse.</title>
        <authorList>
            <person name="Rasmussen T.S."/>
            <person name="Streidl T."/>
            <person name="Hitch T.C.A."/>
            <person name="Wortmann E."/>
            <person name="Deptula P."/>
            <person name="Hansen M."/>
            <person name="Nielsen D.S."/>
            <person name="Clavel T."/>
            <person name="Vogensen F.K."/>
        </authorList>
    </citation>
    <scope>NUCLEOTIDE SEQUENCE [LARGE SCALE GENOMIC DNA]</scope>
    <source>
        <strain evidence="4 5">WCA-9-b2</strain>
    </source>
</reference>
<dbReference type="Gene3D" id="1.25.40.10">
    <property type="entry name" value="Tetratricopeptide repeat domain"/>
    <property type="match status" value="5"/>
</dbReference>
<dbReference type="SUPFAM" id="SSF48452">
    <property type="entry name" value="TPR-like"/>
    <property type="match status" value="4"/>
</dbReference>